<reference evidence="8 9" key="1">
    <citation type="submission" date="2020-03" db="EMBL/GenBank/DDBJ databases">
        <title>Genome mining reveals the biosynthetic pathways of PHA and ectoines of the halophilic strain Salinivibrio costicola M318 isolated from fermented shrimp paste.</title>
        <authorList>
            <person name="Doan T.V."/>
            <person name="Tran L.T."/>
            <person name="Trieu T.A."/>
            <person name="Nguyen Q.V."/>
            <person name="Quach T.N."/>
            <person name="Phi T.Q."/>
            <person name="Kumar S."/>
        </authorList>
    </citation>
    <scope>NUCLEOTIDE SEQUENCE [LARGE SCALE GENOMIC DNA]</scope>
    <source>
        <strain evidence="8 9">M318</strain>
    </source>
</reference>
<keyword evidence="3 6" id="KW-0812">Transmembrane</keyword>
<keyword evidence="5 6" id="KW-0472">Membrane</keyword>
<organism evidence="8 9">
    <name type="scientific">Salinivibrio costicola</name>
    <name type="common">Vibrio costicola</name>
    <dbReference type="NCBI Taxonomy" id="51367"/>
    <lineage>
        <taxon>Bacteria</taxon>
        <taxon>Pseudomonadati</taxon>
        <taxon>Pseudomonadota</taxon>
        <taxon>Gammaproteobacteria</taxon>
        <taxon>Vibrionales</taxon>
        <taxon>Vibrionaceae</taxon>
        <taxon>Salinivibrio</taxon>
    </lineage>
</organism>
<proteinExistence type="predicted"/>
<dbReference type="RefSeq" id="WP_167315317.1">
    <property type="nucleotide sequence ID" value="NZ_CP050267.1"/>
</dbReference>
<keyword evidence="9" id="KW-1185">Reference proteome</keyword>
<dbReference type="InterPro" id="IPR032816">
    <property type="entry name" value="VTT_dom"/>
</dbReference>
<comment type="subcellular location">
    <subcellularLocation>
        <location evidence="1">Cell membrane</location>
        <topology evidence="1">Multi-pass membrane protein</topology>
    </subcellularLocation>
</comment>
<dbReference type="InterPro" id="IPR051311">
    <property type="entry name" value="DedA_domain"/>
</dbReference>
<feature type="transmembrane region" description="Helical" evidence="6">
    <location>
        <begin position="47"/>
        <end position="72"/>
    </location>
</feature>
<dbReference type="PANTHER" id="PTHR42709">
    <property type="entry name" value="ALKALINE PHOSPHATASE LIKE PROTEIN"/>
    <property type="match status" value="1"/>
</dbReference>
<dbReference type="Pfam" id="PF09335">
    <property type="entry name" value="VTT_dom"/>
    <property type="match status" value="1"/>
</dbReference>
<gene>
    <name evidence="8" type="ORF">HBA18_15550</name>
</gene>
<accession>A0ABX6K8G0</accession>
<feature type="transmembrane region" description="Helical" evidence="6">
    <location>
        <begin position="12"/>
        <end position="41"/>
    </location>
</feature>
<evidence type="ECO:0000256" key="5">
    <source>
        <dbReference type="ARBA" id="ARBA00023136"/>
    </source>
</evidence>
<sequence length="198" mass="22162">MIESLIPSLATWSPLGLFFLIIATSYLLEDAAIALAAYIAVQSLLPWPSALLAIFIGIASGDMALYLLGLYARRYRGLRARLLTQKGVRRARHALRRQLFLNLFLIRFIPGLRTVAYSLSGFLSISVVIFALAVGVATACWTGLIFWGAFEIEHNPWLAERQLTGWAFLVAVVGLVLVNRFLRRRALPKLTKRQYDQA</sequence>
<evidence type="ECO:0000259" key="7">
    <source>
        <dbReference type="Pfam" id="PF09335"/>
    </source>
</evidence>
<evidence type="ECO:0000313" key="8">
    <source>
        <dbReference type="EMBL" id="QIR07807.1"/>
    </source>
</evidence>
<dbReference type="EMBL" id="CP050267">
    <property type="protein sequence ID" value="QIR07807.1"/>
    <property type="molecule type" value="Genomic_DNA"/>
</dbReference>
<keyword evidence="4 6" id="KW-1133">Transmembrane helix</keyword>
<evidence type="ECO:0000256" key="4">
    <source>
        <dbReference type="ARBA" id="ARBA00022989"/>
    </source>
</evidence>
<evidence type="ECO:0000256" key="1">
    <source>
        <dbReference type="ARBA" id="ARBA00004651"/>
    </source>
</evidence>
<feature type="domain" description="VTT" evidence="7">
    <location>
        <begin position="39"/>
        <end position="145"/>
    </location>
</feature>
<evidence type="ECO:0000313" key="9">
    <source>
        <dbReference type="Proteomes" id="UP000501408"/>
    </source>
</evidence>
<feature type="transmembrane region" description="Helical" evidence="6">
    <location>
        <begin position="125"/>
        <end position="150"/>
    </location>
</feature>
<evidence type="ECO:0000256" key="2">
    <source>
        <dbReference type="ARBA" id="ARBA00022475"/>
    </source>
</evidence>
<dbReference type="PANTHER" id="PTHR42709:SF6">
    <property type="entry name" value="UNDECAPRENYL PHOSPHATE TRANSPORTER A"/>
    <property type="match status" value="1"/>
</dbReference>
<keyword evidence="2" id="KW-1003">Cell membrane</keyword>
<protein>
    <submittedName>
        <fullName evidence="8">DedA family protein</fullName>
    </submittedName>
</protein>
<evidence type="ECO:0000256" key="6">
    <source>
        <dbReference type="SAM" id="Phobius"/>
    </source>
</evidence>
<name>A0ABX6K8G0_SALCS</name>
<evidence type="ECO:0000256" key="3">
    <source>
        <dbReference type="ARBA" id="ARBA00022692"/>
    </source>
</evidence>
<feature type="transmembrane region" description="Helical" evidence="6">
    <location>
        <begin position="162"/>
        <end position="182"/>
    </location>
</feature>
<dbReference type="Proteomes" id="UP000501408">
    <property type="component" value="Chromosome 2"/>
</dbReference>